<protein>
    <recommendedName>
        <fullName evidence="5">Protein kinase domain-containing protein</fullName>
    </recommendedName>
</protein>
<feature type="region of interest" description="Disordered" evidence="4">
    <location>
        <begin position="292"/>
        <end position="332"/>
    </location>
</feature>
<feature type="domain" description="Protein kinase" evidence="5">
    <location>
        <begin position="1"/>
        <end position="221"/>
    </location>
</feature>
<dbReference type="GO" id="GO:0005524">
    <property type="term" value="F:ATP binding"/>
    <property type="evidence" value="ECO:0007669"/>
    <property type="project" value="UniProtKB-KW"/>
</dbReference>
<evidence type="ECO:0000256" key="4">
    <source>
        <dbReference type="SAM" id="MobiDB-lite"/>
    </source>
</evidence>
<feature type="compositionally biased region" description="Basic residues" evidence="4">
    <location>
        <begin position="314"/>
        <end position="326"/>
    </location>
</feature>
<evidence type="ECO:0000256" key="2">
    <source>
        <dbReference type="ARBA" id="ARBA00022741"/>
    </source>
</evidence>
<dbReference type="PROSITE" id="PS00108">
    <property type="entry name" value="PROTEIN_KINASE_ST"/>
    <property type="match status" value="1"/>
</dbReference>
<dbReference type="OrthoDB" id="193931at2759"/>
<dbReference type="PROSITE" id="PS50011">
    <property type="entry name" value="PROTEIN_KINASE_DOM"/>
    <property type="match status" value="1"/>
</dbReference>
<dbReference type="Pfam" id="PF00069">
    <property type="entry name" value="Pkinase"/>
    <property type="match status" value="1"/>
</dbReference>
<dbReference type="PANTHER" id="PTHR24346:SF49">
    <property type="entry name" value="NIM1 SERINE_THREONINE PROTEIN KINASE"/>
    <property type="match status" value="1"/>
</dbReference>
<dbReference type="FunFam" id="1.10.510.10:FF:000571">
    <property type="entry name" value="Maternal embryonic leucine zipper kinase"/>
    <property type="match status" value="1"/>
</dbReference>
<dbReference type="InterPro" id="IPR000719">
    <property type="entry name" value="Prot_kinase_dom"/>
</dbReference>
<dbReference type="Gene3D" id="1.10.510.10">
    <property type="entry name" value="Transferase(Phosphotransferase) domain 1"/>
    <property type="match status" value="1"/>
</dbReference>
<evidence type="ECO:0000256" key="1">
    <source>
        <dbReference type="ARBA" id="ARBA00001946"/>
    </source>
</evidence>
<evidence type="ECO:0000259" key="5">
    <source>
        <dbReference type="PROSITE" id="PS50011"/>
    </source>
</evidence>
<keyword evidence="2" id="KW-0547">Nucleotide-binding</keyword>
<keyword evidence="7" id="KW-1185">Reference proteome</keyword>
<evidence type="ECO:0000313" key="6">
    <source>
        <dbReference type="EMBL" id="TKR73732.1"/>
    </source>
</evidence>
<name>A0A4U5MVV4_STECR</name>
<dbReference type="GO" id="GO:0000226">
    <property type="term" value="P:microtubule cytoskeleton organization"/>
    <property type="evidence" value="ECO:0007669"/>
    <property type="project" value="TreeGrafter"/>
</dbReference>
<reference evidence="6 7" key="2">
    <citation type="journal article" date="2019" name="G3 (Bethesda)">
        <title>Hybrid Assembly of the Genome of the Entomopathogenic Nematode Steinernema carpocapsae Identifies the X-Chromosome.</title>
        <authorList>
            <person name="Serra L."/>
            <person name="Macchietto M."/>
            <person name="Macias-Munoz A."/>
            <person name="McGill C.J."/>
            <person name="Rodriguez I.M."/>
            <person name="Rodriguez B."/>
            <person name="Murad R."/>
            <person name="Mortazavi A."/>
        </authorList>
    </citation>
    <scope>NUCLEOTIDE SEQUENCE [LARGE SCALE GENOMIC DNA]</scope>
    <source>
        <strain evidence="6 7">ALL</strain>
    </source>
</reference>
<sequence>MMDKAGMNQKVQQLLEGEVASMEEMHHPNIIRLFERVETLSRTYLIMEYAGGGELDSFVNARGRLPEHEAKQLFSQIVSAVTHMHQKGYIHRDIKPENIVFSRPGKVKLIDFGFAQKCDRTDTLTDFFCSPLFAAPEKELVHYSGHKVDVYALGVLLYFMLVGTVPFDGESIVELKMAIFKGDYRKPDYMSAAASHIISRMLDRNPDTRIHSDEIKQNFWLKEAHYPKQHAQFSLSPNMEDLEKSETVRRAWNKLNDYGISTEMLLDAGQHGVCSPIIGIYRIVLHQEQGSSNKQKHIKTTGHNASVTSEKNQTKRKPKKQLKSRSKTCTLL</sequence>
<dbReference type="GO" id="GO:0005737">
    <property type="term" value="C:cytoplasm"/>
    <property type="evidence" value="ECO:0007669"/>
    <property type="project" value="TreeGrafter"/>
</dbReference>
<feature type="compositionally biased region" description="Polar residues" evidence="4">
    <location>
        <begin position="301"/>
        <end position="311"/>
    </location>
</feature>
<dbReference type="Proteomes" id="UP000298663">
    <property type="component" value="Unassembled WGS sequence"/>
</dbReference>
<comment type="cofactor">
    <cofactor evidence="1">
        <name>Mg(2+)</name>
        <dbReference type="ChEBI" id="CHEBI:18420"/>
    </cofactor>
</comment>
<comment type="caution">
    <text evidence="6">The sequence shown here is derived from an EMBL/GenBank/DDBJ whole genome shotgun (WGS) entry which is preliminary data.</text>
</comment>
<reference evidence="6 7" key="1">
    <citation type="journal article" date="2015" name="Genome Biol.">
        <title>Comparative genomics of Steinernema reveals deeply conserved gene regulatory networks.</title>
        <authorList>
            <person name="Dillman A.R."/>
            <person name="Macchietto M."/>
            <person name="Porter C.F."/>
            <person name="Rogers A."/>
            <person name="Williams B."/>
            <person name="Antoshechkin I."/>
            <person name="Lee M.M."/>
            <person name="Goodwin Z."/>
            <person name="Lu X."/>
            <person name="Lewis E.E."/>
            <person name="Goodrich-Blair H."/>
            <person name="Stock S.P."/>
            <person name="Adams B.J."/>
            <person name="Sternberg P.W."/>
            <person name="Mortazavi A."/>
        </authorList>
    </citation>
    <scope>NUCLEOTIDE SEQUENCE [LARGE SCALE GENOMIC DNA]</scope>
    <source>
        <strain evidence="6 7">ALL</strain>
    </source>
</reference>
<dbReference type="GO" id="GO:0050321">
    <property type="term" value="F:tau-protein kinase activity"/>
    <property type="evidence" value="ECO:0007669"/>
    <property type="project" value="TreeGrafter"/>
</dbReference>
<dbReference type="SUPFAM" id="SSF56112">
    <property type="entry name" value="Protein kinase-like (PK-like)"/>
    <property type="match status" value="1"/>
</dbReference>
<evidence type="ECO:0000313" key="7">
    <source>
        <dbReference type="Proteomes" id="UP000298663"/>
    </source>
</evidence>
<organism evidence="6 7">
    <name type="scientific">Steinernema carpocapsae</name>
    <name type="common">Entomopathogenic nematode</name>
    <dbReference type="NCBI Taxonomy" id="34508"/>
    <lineage>
        <taxon>Eukaryota</taxon>
        <taxon>Metazoa</taxon>
        <taxon>Ecdysozoa</taxon>
        <taxon>Nematoda</taxon>
        <taxon>Chromadorea</taxon>
        <taxon>Rhabditida</taxon>
        <taxon>Tylenchina</taxon>
        <taxon>Panagrolaimomorpha</taxon>
        <taxon>Strongyloidoidea</taxon>
        <taxon>Steinernematidae</taxon>
        <taxon>Steinernema</taxon>
    </lineage>
</organism>
<keyword evidence="3" id="KW-0067">ATP-binding</keyword>
<dbReference type="PANTHER" id="PTHR24346">
    <property type="entry name" value="MAP/MICROTUBULE AFFINITY-REGULATING KINASE"/>
    <property type="match status" value="1"/>
</dbReference>
<dbReference type="EMBL" id="AZBU02000006">
    <property type="protein sequence ID" value="TKR73732.1"/>
    <property type="molecule type" value="Genomic_DNA"/>
</dbReference>
<evidence type="ECO:0000256" key="3">
    <source>
        <dbReference type="ARBA" id="ARBA00022840"/>
    </source>
</evidence>
<dbReference type="InterPro" id="IPR008271">
    <property type="entry name" value="Ser/Thr_kinase_AS"/>
</dbReference>
<accession>A0A4U5MVV4</accession>
<gene>
    <name evidence="6" type="ORF">L596_021010</name>
</gene>
<dbReference type="STRING" id="34508.A0A4U5MVV4"/>
<proteinExistence type="predicted"/>
<dbReference type="GO" id="GO:0035556">
    <property type="term" value="P:intracellular signal transduction"/>
    <property type="evidence" value="ECO:0007669"/>
    <property type="project" value="TreeGrafter"/>
</dbReference>
<dbReference type="SMART" id="SM00220">
    <property type="entry name" value="S_TKc"/>
    <property type="match status" value="1"/>
</dbReference>
<dbReference type="InterPro" id="IPR011009">
    <property type="entry name" value="Kinase-like_dom_sf"/>
</dbReference>
<dbReference type="AlphaFoldDB" id="A0A4U5MVV4"/>